<keyword evidence="4 6" id="KW-0808">Transferase</keyword>
<keyword evidence="6" id="KW-0460">Magnesium</keyword>
<dbReference type="PANTHER" id="PTHR19278">
    <property type="entry name" value="OROTATE PHOSPHORIBOSYLTRANSFERASE"/>
    <property type="match status" value="1"/>
</dbReference>
<comment type="catalytic activity">
    <reaction evidence="6">
        <text>orotidine 5'-phosphate + diphosphate = orotate + 5-phospho-alpha-D-ribose 1-diphosphate</text>
        <dbReference type="Rhea" id="RHEA:10380"/>
        <dbReference type="ChEBI" id="CHEBI:30839"/>
        <dbReference type="ChEBI" id="CHEBI:33019"/>
        <dbReference type="ChEBI" id="CHEBI:57538"/>
        <dbReference type="ChEBI" id="CHEBI:58017"/>
        <dbReference type="EC" id="2.4.2.10"/>
    </reaction>
</comment>
<dbReference type="GO" id="GO:0000287">
    <property type="term" value="F:magnesium ion binding"/>
    <property type="evidence" value="ECO:0007669"/>
    <property type="project" value="UniProtKB-UniRule"/>
</dbReference>
<accession>A6UUH4</accession>
<dbReference type="GO" id="GO:0004588">
    <property type="term" value="F:orotate phosphoribosyltransferase activity"/>
    <property type="evidence" value="ECO:0007669"/>
    <property type="project" value="UniProtKB-UniRule"/>
</dbReference>
<dbReference type="CDD" id="cd06223">
    <property type="entry name" value="PRTases_typeI"/>
    <property type="match status" value="1"/>
</dbReference>
<dbReference type="PANTHER" id="PTHR19278:SF9">
    <property type="entry name" value="URIDINE 5'-MONOPHOSPHATE SYNTHASE"/>
    <property type="match status" value="1"/>
</dbReference>
<keyword evidence="3 6" id="KW-0328">Glycosyltransferase</keyword>
<comment type="pathway">
    <text evidence="1 6">Pyrimidine metabolism; UMP biosynthesis via de novo pathway; UMP from orotate: step 1/2.</text>
</comment>
<feature type="binding site" evidence="6">
    <location>
        <position position="100"/>
    </location>
    <ligand>
        <name>5-phospho-alpha-D-ribose 1-diphosphate</name>
        <dbReference type="ChEBI" id="CHEBI:58017"/>
        <note>ligand shared between dimeric partners</note>
    </ligand>
</feature>
<feature type="binding site" description="in other chain" evidence="6">
    <location>
        <position position="97"/>
    </location>
    <ligand>
        <name>5-phospho-alpha-D-ribose 1-diphosphate</name>
        <dbReference type="ChEBI" id="CHEBI:58017"/>
        <note>ligand shared between dimeric partners</note>
    </ligand>
</feature>
<dbReference type="AlphaFoldDB" id="A6UUH4"/>
<dbReference type="STRING" id="419665.Maeo_0561"/>
<dbReference type="InterPro" id="IPR023031">
    <property type="entry name" value="OPRT"/>
</dbReference>
<dbReference type="Pfam" id="PF00156">
    <property type="entry name" value="Pribosyltran"/>
    <property type="match status" value="1"/>
</dbReference>
<name>A6UUH4_META3</name>
<keyword evidence="9" id="KW-1185">Reference proteome</keyword>
<dbReference type="InterPro" id="IPR029057">
    <property type="entry name" value="PRTase-like"/>
</dbReference>
<feature type="domain" description="Phosphoribosyltransferase" evidence="7">
    <location>
        <begin position="42"/>
        <end position="163"/>
    </location>
</feature>
<evidence type="ECO:0000256" key="1">
    <source>
        <dbReference type="ARBA" id="ARBA00004889"/>
    </source>
</evidence>
<protein>
    <recommendedName>
        <fullName evidence="2 6">Orotate phosphoribosyltransferase</fullName>
        <shortName evidence="6">OPRT</shortName>
        <shortName evidence="6">OPRTase</shortName>
        <ecNumber evidence="2 6">2.4.2.10</ecNumber>
    </recommendedName>
</protein>
<dbReference type="UniPathway" id="UPA00070">
    <property type="reaction ID" value="UER00119"/>
</dbReference>
<dbReference type="SUPFAM" id="SSF53271">
    <property type="entry name" value="PRTase-like"/>
    <property type="match status" value="1"/>
</dbReference>
<comment type="subunit">
    <text evidence="6">Homodimer.</text>
</comment>
<sequence length="179" mass="19691">MKNKLKDKLIKLLKEVECVQFGDFTLASGKKSNYYVNIKKATTNPKILKTVAQLINIYIEEDKKNPNLKIAGVELGSVSIATAVSLETEKDLIIIRKKAKDYGTKSKIEGTLNNGDTVIMVEDVTTTGGSVIKAIQEVRENGGIVDKVFVIVDRNEGAKENLKEIGVELIALVNVEELK</sequence>
<evidence type="ECO:0000313" key="8">
    <source>
        <dbReference type="EMBL" id="ABR56146.1"/>
    </source>
</evidence>
<evidence type="ECO:0000256" key="4">
    <source>
        <dbReference type="ARBA" id="ARBA00022679"/>
    </source>
</evidence>
<evidence type="ECO:0000313" key="9">
    <source>
        <dbReference type="Proteomes" id="UP000001106"/>
    </source>
</evidence>
<dbReference type="KEGG" id="mae:Maeo_0561"/>
<evidence type="ECO:0000256" key="3">
    <source>
        <dbReference type="ARBA" id="ARBA00022676"/>
    </source>
</evidence>
<evidence type="ECO:0000256" key="6">
    <source>
        <dbReference type="HAMAP-Rule" id="MF_01208"/>
    </source>
</evidence>
<feature type="binding site" evidence="6">
    <location>
        <position position="154"/>
    </location>
    <ligand>
        <name>orotate</name>
        <dbReference type="ChEBI" id="CHEBI:30839"/>
    </ligand>
</feature>
<evidence type="ECO:0000256" key="5">
    <source>
        <dbReference type="ARBA" id="ARBA00022975"/>
    </source>
</evidence>
<evidence type="ECO:0000259" key="7">
    <source>
        <dbReference type="Pfam" id="PF00156"/>
    </source>
</evidence>
<comment type="cofactor">
    <cofactor evidence="6">
        <name>Mg(2+)</name>
        <dbReference type="ChEBI" id="CHEBI:18420"/>
    </cofactor>
</comment>
<comment type="function">
    <text evidence="6">Catalyzes the transfer of a ribosyl phosphate group from 5-phosphoribose 1-diphosphate to orotate, leading to the formation of orotidine monophosphate (OMP).</text>
</comment>
<dbReference type="HAMAP" id="MF_01208">
    <property type="entry name" value="PyrE"/>
    <property type="match status" value="1"/>
</dbReference>
<feature type="binding site" description="in other chain" evidence="6">
    <location>
        <begin position="122"/>
        <end position="130"/>
    </location>
    <ligand>
        <name>5-phospho-alpha-D-ribose 1-diphosphate</name>
        <dbReference type="ChEBI" id="CHEBI:58017"/>
        <note>ligand shared between dimeric partners</note>
    </ligand>
</feature>
<organism evidence="8 9">
    <name type="scientific">Methanococcus aeolicus (strain ATCC BAA-1280 / DSM 17508 / OCM 812 / Nankai-3)</name>
    <dbReference type="NCBI Taxonomy" id="419665"/>
    <lineage>
        <taxon>Archaea</taxon>
        <taxon>Methanobacteriati</taxon>
        <taxon>Methanobacteriota</taxon>
        <taxon>Methanomada group</taxon>
        <taxon>Methanococci</taxon>
        <taxon>Methanococcales</taxon>
        <taxon>Methanococcaceae</taxon>
        <taxon>Methanococcus</taxon>
    </lineage>
</organism>
<dbReference type="HOGENOM" id="CLU_074878_2_0_2"/>
<dbReference type="GO" id="GO:0044205">
    <property type="term" value="P:'de novo' UMP biosynthetic process"/>
    <property type="evidence" value="ECO:0007669"/>
    <property type="project" value="UniProtKB-UniRule"/>
</dbReference>
<dbReference type="RefSeq" id="WP_011973278.1">
    <property type="nucleotide sequence ID" value="NC_009635.1"/>
</dbReference>
<evidence type="ECO:0000256" key="2">
    <source>
        <dbReference type="ARBA" id="ARBA00011971"/>
    </source>
</evidence>
<dbReference type="OrthoDB" id="9089at2157"/>
<comment type="caution">
    <text evidence="6">Lacks conserved residue(s) required for the propagation of feature annotation.</text>
</comment>
<dbReference type="InterPro" id="IPR000836">
    <property type="entry name" value="PRTase_dom"/>
</dbReference>
<dbReference type="Gene3D" id="3.40.50.2020">
    <property type="match status" value="1"/>
</dbReference>
<dbReference type="eggNOG" id="arCOG00029">
    <property type="taxonomic scope" value="Archaea"/>
</dbReference>
<comment type="similarity">
    <text evidence="6">Belongs to the purine/pyrimidine phosphoribosyltransferase family. PyrE subfamily.</text>
</comment>
<dbReference type="GO" id="GO:0019856">
    <property type="term" value="P:pyrimidine nucleobase biosynthetic process"/>
    <property type="evidence" value="ECO:0007669"/>
    <property type="project" value="TreeGrafter"/>
</dbReference>
<reference evidence="8" key="1">
    <citation type="submission" date="2007-06" db="EMBL/GenBank/DDBJ databases">
        <title>Complete sequence of Methanococcus aeolicus Nankai-3.</title>
        <authorList>
            <consortium name="US DOE Joint Genome Institute"/>
            <person name="Copeland A."/>
            <person name="Lucas S."/>
            <person name="Lapidus A."/>
            <person name="Barry K."/>
            <person name="Glavina del Rio T."/>
            <person name="Dalin E."/>
            <person name="Tice H."/>
            <person name="Pitluck S."/>
            <person name="Chain P."/>
            <person name="Malfatti S."/>
            <person name="Shin M."/>
            <person name="Vergez L."/>
            <person name="Schmutz J."/>
            <person name="Larimer F."/>
            <person name="Land M."/>
            <person name="Hauser L."/>
            <person name="Kyrpides N."/>
            <person name="Lykidis A."/>
            <person name="Sieprawska-Lupa M."/>
            <person name="Whitman W.B."/>
            <person name="Richardson P."/>
        </authorList>
    </citation>
    <scope>NUCLEOTIDE SEQUENCE [LARGE SCALE GENOMIC DNA]</scope>
    <source>
        <strain evidence="8">Nankai-3</strain>
    </source>
</reference>
<dbReference type="NCBIfam" id="TIGR00336">
    <property type="entry name" value="pyrE"/>
    <property type="match status" value="1"/>
</dbReference>
<feature type="binding site" evidence="6">
    <location>
        <position position="96"/>
    </location>
    <ligand>
        <name>5-phospho-alpha-D-ribose 1-diphosphate</name>
        <dbReference type="ChEBI" id="CHEBI:58017"/>
        <note>ligand shared between dimeric partners</note>
    </ligand>
</feature>
<feature type="binding site" evidence="6">
    <location>
        <position position="126"/>
    </location>
    <ligand>
        <name>orotate</name>
        <dbReference type="ChEBI" id="CHEBI:30839"/>
    </ligand>
</feature>
<proteinExistence type="inferred from homology"/>
<dbReference type="EC" id="2.4.2.10" evidence="2 6"/>
<gene>
    <name evidence="6" type="primary">pyrE</name>
    <name evidence="8" type="ordered locus">Maeo_0561</name>
</gene>
<dbReference type="Proteomes" id="UP000001106">
    <property type="component" value="Chromosome"/>
</dbReference>
<dbReference type="InterPro" id="IPR004467">
    <property type="entry name" value="Or_phspho_trans_dom"/>
</dbReference>
<keyword evidence="5 6" id="KW-0665">Pyrimidine biosynthesis</keyword>
<dbReference type="EMBL" id="CP000743">
    <property type="protein sequence ID" value="ABR56146.1"/>
    <property type="molecule type" value="Genomic_DNA"/>
</dbReference>
<dbReference type="GeneID" id="5326408"/>